<evidence type="ECO:0000313" key="3">
    <source>
        <dbReference type="Proteomes" id="UP000272503"/>
    </source>
</evidence>
<evidence type="ECO:0000259" key="1">
    <source>
        <dbReference type="Pfam" id="PF04542"/>
    </source>
</evidence>
<gene>
    <name evidence="2" type="ORF">D9V32_03770</name>
</gene>
<sequence length="78" mass="8864">MDDDLAQVDAPIVDLFAEFYSRHYRAILTVAQQRLARVADAEDAASETFRITWAHHLDGGELSLAWAYCVLRAAQRDR</sequence>
<dbReference type="Proteomes" id="UP000272503">
    <property type="component" value="Unassembled WGS sequence"/>
</dbReference>
<reference evidence="2 3" key="1">
    <citation type="submission" date="2018-10" db="EMBL/GenBank/DDBJ databases">
        <authorList>
            <person name="Li J."/>
        </authorList>
    </citation>
    <scope>NUCLEOTIDE SEQUENCE [LARGE SCALE GENOMIC DNA]</scope>
    <source>
        <strain evidence="2 3">IF 016277</strain>
    </source>
</reference>
<name>A0A3L7AAE0_9MICO</name>
<accession>A0A3L7AAE0</accession>
<dbReference type="GO" id="GO:0006352">
    <property type="term" value="P:DNA-templated transcription initiation"/>
    <property type="evidence" value="ECO:0007669"/>
    <property type="project" value="InterPro"/>
</dbReference>
<dbReference type="SUPFAM" id="SSF88946">
    <property type="entry name" value="Sigma2 domain of RNA polymerase sigma factors"/>
    <property type="match status" value="1"/>
</dbReference>
<keyword evidence="3" id="KW-1185">Reference proteome</keyword>
<dbReference type="Gene3D" id="1.10.1740.10">
    <property type="match status" value="1"/>
</dbReference>
<feature type="domain" description="RNA polymerase sigma-70 region 2" evidence="1">
    <location>
        <begin position="19"/>
        <end position="77"/>
    </location>
</feature>
<dbReference type="InterPro" id="IPR013325">
    <property type="entry name" value="RNA_pol_sigma_r2"/>
</dbReference>
<dbReference type="InterPro" id="IPR007627">
    <property type="entry name" value="RNA_pol_sigma70_r2"/>
</dbReference>
<comment type="caution">
    <text evidence="2">The sequence shown here is derived from an EMBL/GenBank/DDBJ whole genome shotgun (WGS) entry which is preliminary data.</text>
</comment>
<dbReference type="AlphaFoldDB" id="A0A3L7AAE0"/>
<dbReference type="OrthoDB" id="4184921at2"/>
<proteinExistence type="predicted"/>
<dbReference type="EMBL" id="RCUX01000003">
    <property type="protein sequence ID" value="RLP76770.1"/>
    <property type="molecule type" value="Genomic_DNA"/>
</dbReference>
<evidence type="ECO:0000313" key="2">
    <source>
        <dbReference type="EMBL" id="RLP76770.1"/>
    </source>
</evidence>
<organism evidence="2 3">
    <name type="scientific">Mycetocola tolaasinivorans</name>
    <dbReference type="NCBI Taxonomy" id="76635"/>
    <lineage>
        <taxon>Bacteria</taxon>
        <taxon>Bacillati</taxon>
        <taxon>Actinomycetota</taxon>
        <taxon>Actinomycetes</taxon>
        <taxon>Micrococcales</taxon>
        <taxon>Microbacteriaceae</taxon>
        <taxon>Mycetocola</taxon>
    </lineage>
</organism>
<dbReference type="Pfam" id="PF04542">
    <property type="entry name" value="Sigma70_r2"/>
    <property type="match status" value="1"/>
</dbReference>
<protein>
    <recommendedName>
        <fullName evidence="1">RNA polymerase sigma-70 region 2 domain-containing protein</fullName>
    </recommendedName>
</protein>
<dbReference type="RefSeq" id="WP_147440386.1">
    <property type="nucleotide sequence ID" value="NZ_RCUX01000003.1"/>
</dbReference>
<dbReference type="GO" id="GO:0003700">
    <property type="term" value="F:DNA-binding transcription factor activity"/>
    <property type="evidence" value="ECO:0007669"/>
    <property type="project" value="InterPro"/>
</dbReference>